<proteinExistence type="predicted"/>
<comment type="caution">
    <text evidence="1">The sequence shown here is derived from an EMBL/GenBank/DDBJ whole genome shotgun (WGS) entry which is preliminary data.</text>
</comment>
<organism evidence="1 2">
    <name type="scientific">Enterococcus wangshanyuanii</name>
    <dbReference type="NCBI Taxonomy" id="2005703"/>
    <lineage>
        <taxon>Bacteria</taxon>
        <taxon>Bacillati</taxon>
        <taxon>Bacillota</taxon>
        <taxon>Bacilli</taxon>
        <taxon>Lactobacillales</taxon>
        <taxon>Enterococcaceae</taxon>
        <taxon>Enterococcus</taxon>
    </lineage>
</organism>
<protein>
    <submittedName>
        <fullName evidence="1">Uncharacterized protein</fullName>
    </submittedName>
</protein>
<gene>
    <name evidence="1" type="ORF">GCM10011573_00200</name>
</gene>
<keyword evidence="2" id="KW-1185">Reference proteome</keyword>
<reference evidence="2" key="1">
    <citation type="journal article" date="2019" name="Int. J. Syst. Evol. Microbiol.">
        <title>The Global Catalogue of Microorganisms (GCM) 10K type strain sequencing project: providing services to taxonomists for standard genome sequencing and annotation.</title>
        <authorList>
            <consortium name="The Broad Institute Genomics Platform"/>
            <consortium name="The Broad Institute Genome Sequencing Center for Infectious Disease"/>
            <person name="Wu L."/>
            <person name="Ma J."/>
        </authorList>
    </citation>
    <scope>NUCLEOTIDE SEQUENCE [LARGE SCALE GENOMIC DNA]</scope>
    <source>
        <strain evidence="2">CGMCC 1.15942</strain>
    </source>
</reference>
<evidence type="ECO:0000313" key="1">
    <source>
        <dbReference type="EMBL" id="GGC74661.1"/>
    </source>
</evidence>
<dbReference type="EMBL" id="BMKI01000001">
    <property type="protein sequence ID" value="GGC74661.1"/>
    <property type="molecule type" value="Genomic_DNA"/>
</dbReference>
<dbReference type="Proteomes" id="UP000630615">
    <property type="component" value="Unassembled WGS sequence"/>
</dbReference>
<sequence length="124" mass="14813">MSPIHDYIIKCYSVNFEEKKIILDVSNDLEDKQVIFYNFFCYKFYDEMPYSVILDLEERSLDDFFSENKELLEEGEKRAWPIMYDTFDELESEIKSADVSYQVLYSSYGLNGWVLAEHVEIIPK</sequence>
<name>A0ABQ1NEM4_9ENTE</name>
<dbReference type="RefSeq" id="WP_088271379.1">
    <property type="nucleotide sequence ID" value="NZ_BMKI01000001.1"/>
</dbReference>
<accession>A0ABQ1NEM4</accession>
<evidence type="ECO:0000313" key="2">
    <source>
        <dbReference type="Proteomes" id="UP000630615"/>
    </source>
</evidence>